<reference evidence="2" key="1">
    <citation type="submission" date="2020-02" db="EMBL/GenBank/DDBJ databases">
        <authorList>
            <person name="Meier V. D."/>
        </authorList>
    </citation>
    <scope>NUCLEOTIDE SEQUENCE</scope>
    <source>
        <strain evidence="2">AVDCRST_MAG74</strain>
    </source>
</reference>
<name>A0A6J4PMF1_9BACT</name>
<feature type="signal peptide" evidence="1">
    <location>
        <begin position="1"/>
        <end position="28"/>
    </location>
</feature>
<gene>
    <name evidence="2" type="ORF">AVDCRST_MAG74-2820</name>
</gene>
<sequence>MMSVKSLLWRQILSACFVIFLAAFSVSAQQDPNPDSPTPILISESDSLRTLANTPDTLGRGNLLRTKSRAFEPNSRVVLYVTNLDLMADEGANAFRVNVEDALGRQYRFPVLDIQPLRGQEGVYALTIELRDTLGFHTQAAAEGDVLVSVAWRGLSSNRLRLGFGATGGTIKDDAGAAPSPFPTTPVKTSINTELPNAVGYLYSGDRKRFLEQATFGPTPALDERIRRIGLRVWLEEQFNAQYPTNPYPDFPLMPSTAPADCNGNNTPPDPPDVPATCSRDRYTMYPVQNWFFKEAFYGNAQLKHRVAWALGQFWVISGVDTQQSSYMVAYHQLLSKNAFGNYRTLMNDITLNPGMGNYLDMVRSTRNNPNENFAREILQLFNIGLFMLNQDGTLQLDGDNQPIPTYDQTTVNNFTKVFTGWQLCETTGASCPNRTAGAPNYKDPMLLNQNNHNVQTKTLLDYPGAVSKDIPANLNGNVELQMALDNIFYHPNVAPFVSRILIQHLVTSDPTPAYVGRVAAVFNNNGSGVRGDLKAVVRQILLDPEARGNQKTDPNYGKLREPVQLATNLLRHFGVRSANPGTSQSDGYINPQVSNMGQNTFYSPTVFNFYSPDYVVPGPGLNGPEFNILTTGTAINRTNFVNTMVYNQIAGGSTNAPLGTSINLAEMQALAAADTTSNRLLDALNTKMMHGTMTAQNKATIMTAVQALPSTDPLGRARAAIYLMATSSQYQVQR</sequence>
<organism evidence="2">
    <name type="scientific">uncultured Pyrinomonadaceae bacterium</name>
    <dbReference type="NCBI Taxonomy" id="2283094"/>
    <lineage>
        <taxon>Bacteria</taxon>
        <taxon>Pseudomonadati</taxon>
        <taxon>Acidobacteriota</taxon>
        <taxon>Blastocatellia</taxon>
        <taxon>Blastocatellales</taxon>
        <taxon>Pyrinomonadaceae</taxon>
        <taxon>environmental samples</taxon>
    </lineage>
</organism>
<keyword evidence="1" id="KW-0732">Signal</keyword>
<evidence type="ECO:0008006" key="3">
    <source>
        <dbReference type="Google" id="ProtNLM"/>
    </source>
</evidence>
<feature type="chain" id="PRO_5026669676" description="DUF1800 domain-containing protein" evidence="1">
    <location>
        <begin position="29"/>
        <end position="735"/>
    </location>
</feature>
<protein>
    <recommendedName>
        <fullName evidence="3">DUF1800 domain-containing protein</fullName>
    </recommendedName>
</protein>
<evidence type="ECO:0000313" key="2">
    <source>
        <dbReference type="EMBL" id="CAA9418800.1"/>
    </source>
</evidence>
<dbReference type="PANTHER" id="PTHR43737:SF1">
    <property type="entry name" value="DUF1501 DOMAIN-CONTAINING PROTEIN"/>
    <property type="match status" value="1"/>
</dbReference>
<dbReference type="PANTHER" id="PTHR43737">
    <property type="entry name" value="BLL7424 PROTEIN"/>
    <property type="match status" value="1"/>
</dbReference>
<evidence type="ECO:0000256" key="1">
    <source>
        <dbReference type="SAM" id="SignalP"/>
    </source>
</evidence>
<dbReference type="InterPro" id="IPR014917">
    <property type="entry name" value="DUF1800"/>
</dbReference>
<accession>A0A6J4PMF1</accession>
<dbReference type="AlphaFoldDB" id="A0A6J4PMF1"/>
<proteinExistence type="predicted"/>
<dbReference type="EMBL" id="CADCUR010000255">
    <property type="protein sequence ID" value="CAA9418800.1"/>
    <property type="molecule type" value="Genomic_DNA"/>
</dbReference>
<dbReference type="Pfam" id="PF08811">
    <property type="entry name" value="DUF1800"/>
    <property type="match status" value="1"/>
</dbReference>